<keyword evidence="1" id="KW-0597">Phosphoprotein</keyword>
<dbReference type="Gene3D" id="3.40.50.2300">
    <property type="match status" value="1"/>
</dbReference>
<dbReference type="InterPro" id="IPR001789">
    <property type="entry name" value="Sig_transdc_resp-reg_receiver"/>
</dbReference>
<sequence>MLRIFLIEDDAVVRRMLERIINESGLGEVAGQAEDGELVSSDQLYGIDVVLIDLLMPGMDGIQTIRKLQTGGFAGRFIMISQVENKEMIGEAYQQGIDTFIHKPINRLEVLSVLKRVANHISLAVSLHSIRKSLQMLDGAAAEQPNGAVAGGRGSSEPGGAHSYSSYEQQTLEQKVRQLMLQLGIAGEAGAPDLLLIMQWLGQEERGGELLYELQLKEIYVQTVQKQLNNPADIQREIRAMEQRIRRMVLQAFTHLSSLGLSDYGNPTFEHFAPRLFDFQEVRVRMQELEQDEKTTKCRINVRKFLSVFHMEVHAQ</sequence>
<dbReference type="Pfam" id="PF08664">
    <property type="entry name" value="YcbB"/>
    <property type="match status" value="1"/>
</dbReference>
<name>A0ABU9DGZ9_9BACL</name>
<feature type="modified residue" description="4-aspartylphosphate" evidence="1">
    <location>
        <position position="53"/>
    </location>
</feature>
<proteinExistence type="predicted"/>
<protein>
    <submittedName>
        <fullName evidence="4">Response regulator</fullName>
    </submittedName>
</protein>
<dbReference type="InterPro" id="IPR013972">
    <property type="entry name" value="YcbB"/>
</dbReference>
<evidence type="ECO:0000256" key="1">
    <source>
        <dbReference type="PROSITE-ProRule" id="PRU00169"/>
    </source>
</evidence>
<dbReference type="InterPro" id="IPR011006">
    <property type="entry name" value="CheY-like_superfamily"/>
</dbReference>
<feature type="region of interest" description="Disordered" evidence="2">
    <location>
        <begin position="145"/>
        <end position="167"/>
    </location>
</feature>
<dbReference type="RefSeq" id="WP_341415223.1">
    <property type="nucleotide sequence ID" value="NZ_JBBPCC010000005.1"/>
</dbReference>
<evidence type="ECO:0000256" key="2">
    <source>
        <dbReference type="SAM" id="MobiDB-lite"/>
    </source>
</evidence>
<organism evidence="4 5">
    <name type="scientific">Paenibacillus filicis</name>
    <dbReference type="NCBI Taxonomy" id="669464"/>
    <lineage>
        <taxon>Bacteria</taxon>
        <taxon>Bacillati</taxon>
        <taxon>Bacillota</taxon>
        <taxon>Bacilli</taxon>
        <taxon>Bacillales</taxon>
        <taxon>Paenibacillaceae</taxon>
        <taxon>Paenibacillus</taxon>
    </lineage>
</organism>
<feature type="domain" description="Response regulatory" evidence="3">
    <location>
        <begin position="3"/>
        <end position="118"/>
    </location>
</feature>
<dbReference type="PANTHER" id="PTHR43228">
    <property type="entry name" value="TWO-COMPONENT RESPONSE REGULATOR"/>
    <property type="match status" value="1"/>
</dbReference>
<reference evidence="4 5" key="1">
    <citation type="submission" date="2024-04" db="EMBL/GenBank/DDBJ databases">
        <title>draft genome sequnece of Paenibacillus filicis.</title>
        <authorList>
            <person name="Kim D.-U."/>
        </authorList>
    </citation>
    <scope>NUCLEOTIDE SEQUENCE [LARGE SCALE GENOMIC DNA]</scope>
    <source>
        <strain evidence="4 5">KACC14197</strain>
    </source>
</reference>
<dbReference type="PROSITE" id="PS50110">
    <property type="entry name" value="RESPONSE_REGULATORY"/>
    <property type="match status" value="1"/>
</dbReference>
<dbReference type="Pfam" id="PF00072">
    <property type="entry name" value="Response_reg"/>
    <property type="match status" value="1"/>
</dbReference>
<dbReference type="SUPFAM" id="SSF52172">
    <property type="entry name" value="CheY-like"/>
    <property type="match status" value="1"/>
</dbReference>
<evidence type="ECO:0000313" key="4">
    <source>
        <dbReference type="EMBL" id="MEK8128153.1"/>
    </source>
</evidence>
<dbReference type="Proteomes" id="UP001469365">
    <property type="component" value="Unassembled WGS sequence"/>
</dbReference>
<comment type="caution">
    <text evidence="4">The sequence shown here is derived from an EMBL/GenBank/DDBJ whole genome shotgun (WGS) entry which is preliminary data.</text>
</comment>
<dbReference type="PANTHER" id="PTHR43228:SF8">
    <property type="entry name" value="TRANSCRIPTIONAL REGULATORY PROTEIN GLNL"/>
    <property type="match status" value="1"/>
</dbReference>
<dbReference type="SMART" id="SM00448">
    <property type="entry name" value="REC"/>
    <property type="match status" value="1"/>
</dbReference>
<keyword evidence="5" id="KW-1185">Reference proteome</keyword>
<dbReference type="EMBL" id="JBBPCC010000005">
    <property type="protein sequence ID" value="MEK8128153.1"/>
    <property type="molecule type" value="Genomic_DNA"/>
</dbReference>
<dbReference type="InterPro" id="IPR052048">
    <property type="entry name" value="ST_Response_Regulator"/>
</dbReference>
<gene>
    <name evidence="4" type="ORF">WMW72_09585</name>
</gene>
<accession>A0ABU9DGZ9</accession>
<evidence type="ECO:0000313" key="5">
    <source>
        <dbReference type="Proteomes" id="UP001469365"/>
    </source>
</evidence>
<evidence type="ECO:0000259" key="3">
    <source>
        <dbReference type="PROSITE" id="PS50110"/>
    </source>
</evidence>